<proteinExistence type="predicted"/>
<dbReference type="EMBL" id="SPHZ02000005">
    <property type="protein sequence ID" value="KAF0920876.1"/>
    <property type="molecule type" value="Genomic_DNA"/>
</dbReference>
<keyword evidence="2" id="KW-1185">Reference proteome</keyword>
<gene>
    <name evidence="1" type="ORF">E2562_037554</name>
</gene>
<comment type="caution">
    <text evidence="1">The sequence shown here is derived from an EMBL/GenBank/DDBJ whole genome shotgun (WGS) entry which is preliminary data.</text>
</comment>
<reference evidence="1 2" key="1">
    <citation type="submission" date="2019-11" db="EMBL/GenBank/DDBJ databases">
        <title>Whole genome sequence of Oryza granulata.</title>
        <authorList>
            <person name="Li W."/>
        </authorList>
    </citation>
    <scope>NUCLEOTIDE SEQUENCE [LARGE SCALE GENOMIC DNA]</scope>
    <source>
        <strain evidence="2">cv. Menghai</strain>
        <tissue evidence="1">Leaf</tissue>
    </source>
</reference>
<name>A0A6G1E8H9_9ORYZ</name>
<dbReference type="AlphaFoldDB" id="A0A6G1E8H9"/>
<evidence type="ECO:0000313" key="1">
    <source>
        <dbReference type="EMBL" id="KAF0920876.1"/>
    </source>
</evidence>
<evidence type="ECO:0000313" key="2">
    <source>
        <dbReference type="Proteomes" id="UP000479710"/>
    </source>
</evidence>
<sequence>MEPNVKTAFDEILKRLDSIDERCGRWEKTATDGESERKEQDAAMELRVAHLEKTAADFESEYKERDAAMELRVVHLEERESGVGHRITALE</sequence>
<organism evidence="1 2">
    <name type="scientific">Oryza meyeriana var. granulata</name>
    <dbReference type="NCBI Taxonomy" id="110450"/>
    <lineage>
        <taxon>Eukaryota</taxon>
        <taxon>Viridiplantae</taxon>
        <taxon>Streptophyta</taxon>
        <taxon>Embryophyta</taxon>
        <taxon>Tracheophyta</taxon>
        <taxon>Spermatophyta</taxon>
        <taxon>Magnoliopsida</taxon>
        <taxon>Liliopsida</taxon>
        <taxon>Poales</taxon>
        <taxon>Poaceae</taxon>
        <taxon>BOP clade</taxon>
        <taxon>Oryzoideae</taxon>
        <taxon>Oryzeae</taxon>
        <taxon>Oryzinae</taxon>
        <taxon>Oryza</taxon>
        <taxon>Oryza meyeriana</taxon>
    </lineage>
</organism>
<protein>
    <submittedName>
        <fullName evidence="1">Uncharacterized protein</fullName>
    </submittedName>
</protein>
<dbReference type="Proteomes" id="UP000479710">
    <property type="component" value="Unassembled WGS sequence"/>
</dbReference>
<accession>A0A6G1E8H9</accession>